<accession>A0ACB7Z8U1</accession>
<keyword evidence="2" id="KW-1185">Reference proteome</keyword>
<evidence type="ECO:0000313" key="2">
    <source>
        <dbReference type="Proteomes" id="UP000828048"/>
    </source>
</evidence>
<evidence type="ECO:0000313" key="1">
    <source>
        <dbReference type="EMBL" id="KAH7862359.1"/>
    </source>
</evidence>
<dbReference type="EMBL" id="CM037162">
    <property type="protein sequence ID" value="KAH7862359.1"/>
    <property type="molecule type" value="Genomic_DNA"/>
</dbReference>
<reference evidence="1 2" key="1">
    <citation type="journal article" date="2021" name="Hortic Res">
        <title>High-quality reference genome and annotation aids understanding of berry development for evergreen blueberry (Vaccinium darrowii).</title>
        <authorList>
            <person name="Yu J."/>
            <person name="Hulse-Kemp A.M."/>
            <person name="Babiker E."/>
            <person name="Staton M."/>
        </authorList>
    </citation>
    <scope>NUCLEOTIDE SEQUENCE [LARGE SCALE GENOMIC DNA]</scope>
    <source>
        <strain evidence="2">cv. NJ 8807/NJ 8810</strain>
        <tissue evidence="1">Young leaf</tissue>
    </source>
</reference>
<sequence>MAGLLVEQFDVFNNGIVKVAAALREGNRVLHEGNLALKEGQPRIHSEEEVFKELENTGVEEDLQFLAYNFITSNPGLVRAFFGCPSDRRKAWLLQKMQASSDTC</sequence>
<gene>
    <name evidence="1" type="ORF">Vadar_003688</name>
</gene>
<comment type="caution">
    <text evidence="1">The sequence shown here is derived from an EMBL/GenBank/DDBJ whole genome shotgun (WGS) entry which is preliminary data.</text>
</comment>
<dbReference type="Proteomes" id="UP000828048">
    <property type="component" value="Chromosome 12"/>
</dbReference>
<proteinExistence type="predicted"/>
<protein>
    <submittedName>
        <fullName evidence="1">Uncharacterized protein</fullName>
    </submittedName>
</protein>
<organism evidence="1 2">
    <name type="scientific">Vaccinium darrowii</name>
    <dbReference type="NCBI Taxonomy" id="229202"/>
    <lineage>
        <taxon>Eukaryota</taxon>
        <taxon>Viridiplantae</taxon>
        <taxon>Streptophyta</taxon>
        <taxon>Embryophyta</taxon>
        <taxon>Tracheophyta</taxon>
        <taxon>Spermatophyta</taxon>
        <taxon>Magnoliopsida</taxon>
        <taxon>eudicotyledons</taxon>
        <taxon>Gunneridae</taxon>
        <taxon>Pentapetalae</taxon>
        <taxon>asterids</taxon>
        <taxon>Ericales</taxon>
        <taxon>Ericaceae</taxon>
        <taxon>Vaccinioideae</taxon>
        <taxon>Vaccinieae</taxon>
        <taxon>Vaccinium</taxon>
    </lineage>
</organism>
<name>A0ACB7Z8U1_9ERIC</name>